<feature type="active site" description="Proton donor/acceptor" evidence="7">
    <location>
        <position position="149"/>
    </location>
</feature>
<keyword evidence="8" id="KW-0464">Manganese</keyword>
<dbReference type="GO" id="GO:0008081">
    <property type="term" value="F:phosphoric diester hydrolase activity"/>
    <property type="evidence" value="ECO:0007669"/>
    <property type="project" value="TreeGrafter"/>
</dbReference>
<evidence type="ECO:0000256" key="7">
    <source>
        <dbReference type="PIRSR" id="PIRSR604808-1"/>
    </source>
</evidence>
<accession>A0A9J6FEH2</accession>
<dbReference type="InterPro" id="IPR005135">
    <property type="entry name" value="Endo/exonuclease/phosphatase"/>
</dbReference>
<evidence type="ECO:0000256" key="4">
    <source>
        <dbReference type="ARBA" id="ARBA00022723"/>
    </source>
</evidence>
<organism evidence="11 12">
    <name type="scientific">Haemaphysalis longicornis</name>
    <name type="common">Bush tick</name>
    <dbReference type="NCBI Taxonomy" id="44386"/>
    <lineage>
        <taxon>Eukaryota</taxon>
        <taxon>Metazoa</taxon>
        <taxon>Ecdysozoa</taxon>
        <taxon>Arthropoda</taxon>
        <taxon>Chelicerata</taxon>
        <taxon>Arachnida</taxon>
        <taxon>Acari</taxon>
        <taxon>Parasitiformes</taxon>
        <taxon>Ixodida</taxon>
        <taxon>Ixodoidea</taxon>
        <taxon>Ixodidae</taxon>
        <taxon>Haemaphysalinae</taxon>
        <taxon>Haemaphysalis</taxon>
    </lineage>
</organism>
<dbReference type="GO" id="GO:0005634">
    <property type="term" value="C:nucleus"/>
    <property type="evidence" value="ECO:0007669"/>
    <property type="project" value="TreeGrafter"/>
</dbReference>
<dbReference type="VEuPathDB" id="VectorBase:HLOH_050803"/>
<sequence>MTVNFGKPFRVGTLNVRGLGSKGRQLNLRTLIREKDLDVIGIQETKVESEVHTDRMVEPFVDEFYVAVSHSVGLSAGCCLLLSKSLGIVVDNVVSSQIGRFVICDFVYERVEFRVLCMYAPTKPKPRYEFFESLESYFQTEKVLLVLGDFNCVCFPEDRSNVEGTVDRSGKLLGRIAADNLLEDVAMIVEGGKGVLYTHFQGASHARLDRIYVSADLTPICNDYEVHEVSFSDHCLVAVSLGKKSRLKSNFTVPSGK</sequence>
<feature type="site" description="Interaction with DNA substrate" evidence="9">
    <location>
        <position position="234"/>
    </location>
</feature>
<dbReference type="GO" id="GO:0046872">
    <property type="term" value="F:metal ion binding"/>
    <property type="evidence" value="ECO:0007669"/>
    <property type="project" value="UniProtKB-KW"/>
</dbReference>
<keyword evidence="5" id="KW-0378">Hydrolase</keyword>
<dbReference type="PANTHER" id="PTHR22748:SF11">
    <property type="entry name" value="OS07G0184032 PROTEIN"/>
    <property type="match status" value="1"/>
</dbReference>
<dbReference type="GO" id="GO:0003906">
    <property type="term" value="F:DNA-(apurinic or apyrimidinic site) endonuclease activity"/>
    <property type="evidence" value="ECO:0007669"/>
    <property type="project" value="TreeGrafter"/>
</dbReference>
<dbReference type="GO" id="GO:0006284">
    <property type="term" value="P:base-excision repair"/>
    <property type="evidence" value="ECO:0007669"/>
    <property type="project" value="TreeGrafter"/>
</dbReference>
<comment type="cofactor">
    <cofactor evidence="8">
        <name>Mg(2+)</name>
        <dbReference type="ChEBI" id="CHEBI:18420"/>
    </cofactor>
    <cofactor evidence="8">
        <name>Mn(2+)</name>
        <dbReference type="ChEBI" id="CHEBI:29035"/>
    </cofactor>
    <text evidence="8">Probably binds two magnesium or manganese ions per subunit.</text>
</comment>
<evidence type="ECO:0000256" key="5">
    <source>
        <dbReference type="ARBA" id="ARBA00022801"/>
    </source>
</evidence>
<dbReference type="InterPro" id="IPR004808">
    <property type="entry name" value="AP_endonuc_1"/>
</dbReference>
<dbReference type="Pfam" id="PF03372">
    <property type="entry name" value="Exo_endo_phos"/>
    <property type="match status" value="1"/>
</dbReference>
<feature type="binding site" evidence="8">
    <location>
        <position position="233"/>
    </location>
    <ligand>
        <name>Mg(2+)</name>
        <dbReference type="ChEBI" id="CHEBI:18420"/>
        <label>1</label>
    </ligand>
</feature>
<protein>
    <recommendedName>
        <fullName evidence="3">exodeoxyribonuclease III</fullName>
        <ecNumber evidence="3">3.1.11.2</ecNumber>
    </recommendedName>
</protein>
<comment type="similarity">
    <text evidence="2">Belongs to the DNA repair enzymes AP/ExoA family.</text>
</comment>
<feature type="binding site" evidence="8">
    <location>
        <position position="44"/>
    </location>
    <ligand>
        <name>Mg(2+)</name>
        <dbReference type="ChEBI" id="CHEBI:18420"/>
        <label>1</label>
    </ligand>
</feature>
<feature type="binding site" evidence="8">
    <location>
        <position position="234"/>
    </location>
    <ligand>
        <name>Mg(2+)</name>
        <dbReference type="ChEBI" id="CHEBI:18420"/>
        <label>1</label>
    </ligand>
</feature>
<dbReference type="Proteomes" id="UP000821853">
    <property type="component" value="Chromosome 1"/>
</dbReference>
<evidence type="ECO:0000256" key="9">
    <source>
        <dbReference type="PIRSR" id="PIRSR604808-3"/>
    </source>
</evidence>
<evidence type="ECO:0000259" key="10">
    <source>
        <dbReference type="Pfam" id="PF03372"/>
    </source>
</evidence>
<proteinExistence type="inferred from homology"/>
<evidence type="ECO:0000313" key="11">
    <source>
        <dbReference type="EMBL" id="KAH9360548.1"/>
    </source>
</evidence>
<dbReference type="PANTHER" id="PTHR22748">
    <property type="entry name" value="AP ENDONUCLEASE"/>
    <property type="match status" value="1"/>
</dbReference>
<feature type="binding site" evidence="8">
    <location>
        <position position="151"/>
    </location>
    <ligand>
        <name>Mg(2+)</name>
        <dbReference type="ChEBI" id="CHEBI:18420"/>
        <label>1</label>
    </ligand>
</feature>
<dbReference type="OMA" id="CEDFNIV"/>
<feature type="site" description="Transition state stabilizer" evidence="9">
    <location>
        <position position="151"/>
    </location>
</feature>
<gene>
    <name evidence="11" type="ORF">HPB48_016442</name>
</gene>
<name>A0A9J6FEH2_HAELO</name>
<feature type="domain" description="Endonuclease/exonuclease/phosphatase" evidence="10">
    <location>
        <begin position="12"/>
        <end position="234"/>
    </location>
</feature>
<dbReference type="GO" id="GO:0008311">
    <property type="term" value="F:double-stranded DNA 3'-5' DNA exonuclease activity"/>
    <property type="evidence" value="ECO:0007669"/>
    <property type="project" value="UniProtKB-EC"/>
</dbReference>
<evidence type="ECO:0000256" key="8">
    <source>
        <dbReference type="PIRSR" id="PIRSR604808-2"/>
    </source>
</evidence>
<keyword evidence="6 8" id="KW-0460">Magnesium</keyword>
<evidence type="ECO:0000256" key="1">
    <source>
        <dbReference type="ARBA" id="ARBA00000493"/>
    </source>
</evidence>
<evidence type="ECO:0000313" key="12">
    <source>
        <dbReference type="Proteomes" id="UP000821853"/>
    </source>
</evidence>
<reference evidence="11 12" key="1">
    <citation type="journal article" date="2020" name="Cell">
        <title>Large-Scale Comparative Analyses of Tick Genomes Elucidate Their Genetic Diversity and Vector Capacities.</title>
        <authorList>
            <consortium name="Tick Genome and Microbiome Consortium (TIGMIC)"/>
            <person name="Jia N."/>
            <person name="Wang J."/>
            <person name="Shi W."/>
            <person name="Du L."/>
            <person name="Sun Y."/>
            <person name="Zhan W."/>
            <person name="Jiang J.F."/>
            <person name="Wang Q."/>
            <person name="Zhang B."/>
            <person name="Ji P."/>
            <person name="Bell-Sakyi L."/>
            <person name="Cui X.M."/>
            <person name="Yuan T.T."/>
            <person name="Jiang B.G."/>
            <person name="Yang W.F."/>
            <person name="Lam T.T."/>
            <person name="Chang Q.C."/>
            <person name="Ding S.J."/>
            <person name="Wang X.J."/>
            <person name="Zhu J.G."/>
            <person name="Ruan X.D."/>
            <person name="Zhao L."/>
            <person name="Wei J.T."/>
            <person name="Ye R.Z."/>
            <person name="Que T.C."/>
            <person name="Du C.H."/>
            <person name="Zhou Y.H."/>
            <person name="Cheng J.X."/>
            <person name="Dai P.F."/>
            <person name="Guo W.B."/>
            <person name="Han X.H."/>
            <person name="Huang E.J."/>
            <person name="Li L.F."/>
            <person name="Wei W."/>
            <person name="Gao Y.C."/>
            <person name="Liu J.Z."/>
            <person name="Shao H.Z."/>
            <person name="Wang X."/>
            <person name="Wang C.C."/>
            <person name="Yang T.C."/>
            <person name="Huo Q.B."/>
            <person name="Li W."/>
            <person name="Chen H.Y."/>
            <person name="Chen S.E."/>
            <person name="Zhou L.G."/>
            <person name="Ni X.B."/>
            <person name="Tian J.H."/>
            <person name="Sheng Y."/>
            <person name="Liu T."/>
            <person name="Pan Y.S."/>
            <person name="Xia L.Y."/>
            <person name="Li J."/>
            <person name="Zhao F."/>
            <person name="Cao W.C."/>
        </authorList>
    </citation>
    <scope>NUCLEOTIDE SEQUENCE [LARGE SCALE GENOMIC DNA]</scope>
    <source>
        <strain evidence="11">HaeL-2018</strain>
    </source>
</reference>
<keyword evidence="4 8" id="KW-0479">Metal-binding</keyword>
<dbReference type="EC" id="3.1.11.2" evidence="3"/>
<dbReference type="CDD" id="cd09076">
    <property type="entry name" value="L1-EN"/>
    <property type="match status" value="1"/>
</dbReference>
<evidence type="ECO:0000256" key="6">
    <source>
        <dbReference type="ARBA" id="ARBA00022842"/>
    </source>
</evidence>
<feature type="binding site" evidence="8">
    <location>
        <position position="149"/>
    </location>
    <ligand>
        <name>Mg(2+)</name>
        <dbReference type="ChEBI" id="CHEBI:18420"/>
        <label>1</label>
    </ligand>
</feature>
<keyword evidence="12" id="KW-1185">Reference proteome</keyword>
<feature type="binding site" evidence="8">
    <location>
        <position position="15"/>
    </location>
    <ligand>
        <name>Mg(2+)</name>
        <dbReference type="ChEBI" id="CHEBI:18420"/>
        <label>1</label>
    </ligand>
</feature>
<feature type="active site" description="Proton acceptor" evidence="7">
    <location>
        <position position="234"/>
    </location>
</feature>
<feature type="active site" evidence="7">
    <location>
        <position position="119"/>
    </location>
</feature>
<comment type="caution">
    <text evidence="11">The sequence shown here is derived from an EMBL/GenBank/DDBJ whole genome shotgun (WGS) entry which is preliminary data.</text>
</comment>
<dbReference type="OrthoDB" id="6621896at2759"/>
<comment type="catalytic activity">
    <reaction evidence="1">
        <text>Exonucleolytic cleavage in the 3'- to 5'-direction to yield nucleoside 5'-phosphates.</text>
        <dbReference type="EC" id="3.1.11.2"/>
    </reaction>
</comment>
<dbReference type="AlphaFoldDB" id="A0A9J6FEH2"/>
<feature type="site" description="Important for catalytic activity" evidence="9">
    <location>
        <position position="209"/>
    </location>
</feature>
<evidence type="ECO:0000256" key="3">
    <source>
        <dbReference type="ARBA" id="ARBA00012115"/>
    </source>
</evidence>
<dbReference type="Gene3D" id="3.60.10.10">
    <property type="entry name" value="Endonuclease/exonuclease/phosphatase"/>
    <property type="match status" value="1"/>
</dbReference>
<dbReference type="SUPFAM" id="SSF56219">
    <property type="entry name" value="DNase I-like"/>
    <property type="match status" value="1"/>
</dbReference>
<evidence type="ECO:0000256" key="2">
    <source>
        <dbReference type="ARBA" id="ARBA00007092"/>
    </source>
</evidence>
<dbReference type="InterPro" id="IPR036691">
    <property type="entry name" value="Endo/exonu/phosph_ase_sf"/>
</dbReference>
<dbReference type="EMBL" id="JABSTR010000001">
    <property type="protein sequence ID" value="KAH9360548.1"/>
    <property type="molecule type" value="Genomic_DNA"/>
</dbReference>